<gene>
    <name evidence="4" type="ORF">GCM10011391_12590</name>
</gene>
<evidence type="ECO:0000256" key="1">
    <source>
        <dbReference type="ARBA" id="ARBA00022741"/>
    </source>
</evidence>
<feature type="domain" description="GGDEF" evidence="3">
    <location>
        <begin position="304"/>
        <end position="438"/>
    </location>
</feature>
<proteinExistence type="predicted"/>
<dbReference type="Gene3D" id="3.30.70.270">
    <property type="match status" value="1"/>
</dbReference>
<dbReference type="GO" id="GO:0000166">
    <property type="term" value="F:nucleotide binding"/>
    <property type="evidence" value="ECO:0007669"/>
    <property type="project" value="UniProtKB-KW"/>
</dbReference>
<keyword evidence="5" id="KW-1185">Reference proteome</keyword>
<dbReference type="Proteomes" id="UP000628775">
    <property type="component" value="Unassembled WGS sequence"/>
</dbReference>
<dbReference type="Pfam" id="PF22335">
    <property type="entry name" value="Cas10-Cmr2_palm2"/>
    <property type="match status" value="1"/>
</dbReference>
<dbReference type="Pfam" id="PF12469">
    <property type="entry name" value="Cmr2_N"/>
    <property type="match status" value="1"/>
</dbReference>
<dbReference type="PROSITE" id="PS50887">
    <property type="entry name" value="GGDEF"/>
    <property type="match status" value="1"/>
</dbReference>
<dbReference type="InterPro" id="IPR000160">
    <property type="entry name" value="GGDEF_dom"/>
</dbReference>
<dbReference type="EMBL" id="BMIR01000004">
    <property type="protein sequence ID" value="GGE35347.1"/>
    <property type="molecule type" value="Genomic_DNA"/>
</dbReference>
<evidence type="ECO:0000256" key="2">
    <source>
        <dbReference type="ARBA" id="ARBA00023118"/>
    </source>
</evidence>
<dbReference type="InterPro" id="IPR043128">
    <property type="entry name" value="Rev_trsase/Diguanyl_cyclase"/>
</dbReference>
<dbReference type="AlphaFoldDB" id="A0A8J2VL09"/>
<reference evidence="4" key="1">
    <citation type="journal article" date="2014" name="Int. J. Syst. Evol. Microbiol.">
        <title>Complete genome sequence of Corynebacterium casei LMG S-19264T (=DSM 44701T), isolated from a smear-ripened cheese.</title>
        <authorList>
            <consortium name="US DOE Joint Genome Institute (JGI-PGF)"/>
            <person name="Walter F."/>
            <person name="Albersmeier A."/>
            <person name="Kalinowski J."/>
            <person name="Ruckert C."/>
        </authorList>
    </citation>
    <scope>NUCLEOTIDE SEQUENCE</scope>
    <source>
        <strain evidence="4">CGMCC 1.15371</strain>
    </source>
</reference>
<dbReference type="InterPro" id="IPR024615">
    <property type="entry name" value="CRISPR-assoc_Cmr2_N"/>
</dbReference>
<dbReference type="Gene3D" id="3.30.70.2220">
    <property type="entry name" value="CRISPR-Cas system, Cmr2 subunit, D1 domain, cysteine cluster"/>
    <property type="match status" value="1"/>
</dbReference>
<accession>A0A8J2VL09</accession>
<protein>
    <submittedName>
        <fullName evidence="4">Type III-B CRISPR-associated protein Cas10/Cmr2</fullName>
    </submittedName>
</protein>
<dbReference type="GO" id="GO:0051607">
    <property type="term" value="P:defense response to virus"/>
    <property type="evidence" value="ECO:0007669"/>
    <property type="project" value="UniProtKB-KW"/>
</dbReference>
<sequence>MTNWFLLFKIGPVQSFISHSRKMRDLYAGSFLLSYLITHAIEFVQKEKDVEVILPKKTVSLPNQILLLDRQGESHVDNLAHRLEKSVRDEFYSICRTLFTRLDIVVPNEVWDQLSSFPEIYWVYQEHDHSRPNFSFEHIMDKLQSVKSLRLFSQSAEKAGRKCALFPEYNALYYKKRKDGKTPNYLVPEAVEITRDIPWQYALNPGESLSALALIKRMFYFLKDKFSSYNVDIISVASMLLDDEFKTDKKLNALWRTMSPEAAEAIFDLQNGLPLSDAEYKREEQAVAKTLVKSMDQAGLVVSPYYAVTKFDGDGIGSLYKECSPEEQKRLSKEIGNFAGEAPAIIREHGGMCIYAGGEDFLGFFPLDAAIPALLELREKFQEKVPPPNGKVERLTFSAGIVIAHLMPPLQDVLALVDEMEHFAKENPGKDSFAIAVSKRSGGSLSVRNKFGKGGSHLRDLLEISDSIGKREISVSSLHQLISVLEGIIQQHDGDEEDMVETLIRQSMYHHDNDLTPNEQMCRCLIDFYHQYDRHLPSFLSALEIAIFLGKAVS</sequence>
<comment type="caution">
    <text evidence="4">The sequence shown here is derived from an EMBL/GenBank/DDBJ whole genome shotgun (WGS) entry which is preliminary data.</text>
</comment>
<organism evidence="4 5">
    <name type="scientific">Pullulanibacillus camelliae</name>
    <dbReference type="NCBI Taxonomy" id="1707096"/>
    <lineage>
        <taxon>Bacteria</taxon>
        <taxon>Bacillati</taxon>
        <taxon>Bacillota</taxon>
        <taxon>Bacilli</taxon>
        <taxon>Bacillales</taxon>
        <taxon>Sporolactobacillaceae</taxon>
        <taxon>Pullulanibacillus</taxon>
    </lineage>
</organism>
<reference evidence="4" key="2">
    <citation type="submission" date="2020-09" db="EMBL/GenBank/DDBJ databases">
        <authorList>
            <person name="Sun Q."/>
            <person name="Zhou Y."/>
        </authorList>
    </citation>
    <scope>NUCLEOTIDE SEQUENCE</scope>
    <source>
        <strain evidence="4">CGMCC 1.15371</strain>
    </source>
</reference>
<keyword evidence="2" id="KW-0051">Antiviral defense</keyword>
<dbReference type="InterPro" id="IPR013407">
    <property type="entry name" value="CRISPR-assoc_prot_Cmr2"/>
</dbReference>
<name>A0A8J2VL09_9BACL</name>
<evidence type="ECO:0000313" key="5">
    <source>
        <dbReference type="Proteomes" id="UP000628775"/>
    </source>
</evidence>
<evidence type="ECO:0000259" key="3">
    <source>
        <dbReference type="PROSITE" id="PS50887"/>
    </source>
</evidence>
<dbReference type="NCBIfam" id="TIGR02577">
    <property type="entry name" value="cas_TM1794_Cmr2"/>
    <property type="match status" value="1"/>
</dbReference>
<dbReference type="InterPro" id="IPR054767">
    <property type="entry name" value="Cas10-Cmr2_palm2"/>
</dbReference>
<keyword evidence="1" id="KW-0547">Nucleotide-binding</keyword>
<dbReference type="RefSeq" id="WP_188690833.1">
    <property type="nucleotide sequence ID" value="NZ_BMIR01000004.1"/>
</dbReference>
<dbReference type="InterPro" id="IPR038242">
    <property type="entry name" value="Cmr2_N"/>
</dbReference>
<evidence type="ECO:0000313" key="4">
    <source>
        <dbReference type="EMBL" id="GGE35347.1"/>
    </source>
</evidence>